<evidence type="ECO:0000313" key="4">
    <source>
        <dbReference type="EMBL" id="PWF55365.1"/>
    </source>
</evidence>
<name>A0A2U2I6P2_9BURK</name>
<accession>A0A2U2I6P2</accession>
<dbReference type="InterPro" id="IPR010258">
    <property type="entry name" value="Conjugal_tfr_TrbG/VirB9/CagX"/>
</dbReference>
<dbReference type="InterPro" id="IPR014142">
    <property type="entry name" value="TrbG_Ti"/>
</dbReference>
<comment type="similarity">
    <text evidence="1">Belongs to the TrbG/VirB9 family.</text>
</comment>
<dbReference type="InterPro" id="IPR033645">
    <property type="entry name" value="VirB9/CagX/TrbG_C"/>
</dbReference>
<reference evidence="4 5" key="1">
    <citation type="submission" date="2018-04" db="EMBL/GenBank/DDBJ databases">
        <title>Massilia violaceinigra sp. nov., a novel purple-pigmented bacterium isolated from Tianshan glacier, Xinjiang, China.</title>
        <authorList>
            <person name="Wang H."/>
        </authorList>
    </citation>
    <scope>NUCLEOTIDE SEQUENCE [LARGE SCALE GENOMIC DNA]</scope>
    <source>
        <strain evidence="4 5">B448-2</strain>
    </source>
</reference>
<dbReference type="OrthoDB" id="5357875at2"/>
<keyword evidence="2 3" id="KW-0732">Signal</keyword>
<protein>
    <submittedName>
        <fullName evidence="4">P-type conjugative transfer protein TrbG</fullName>
    </submittedName>
</protein>
<dbReference type="CDD" id="cd06911">
    <property type="entry name" value="VirB9_CagX_TrbG"/>
    <property type="match status" value="1"/>
</dbReference>
<dbReference type="EMBL" id="PXWF02000031">
    <property type="protein sequence ID" value="PWF55365.1"/>
    <property type="molecule type" value="Genomic_DNA"/>
</dbReference>
<comment type="caution">
    <text evidence="4">The sequence shown here is derived from an EMBL/GenBank/DDBJ whole genome shotgun (WGS) entry which is preliminary data.</text>
</comment>
<sequence length="295" mass="32497">MKKQFVAIVLGALPLLAPAADNAAEAFFTKKNPALTPQEKNAIAIAKKWQANGADAAGMKPVAGPGGVVRFIFGVQQIRIVCAVLQVCDVELQPGEQVNNLNQGDPRFTVEPAVSGVGAGEVQHLIIKPLDVGLDTTLIVTTNRRTYHMKLRSHRTQYMPRVGFTYPEDAAAKWDAIRTREVREKAEQTIPQTKEVLSDLCFKYDVRGSARWKPVRVYNDGVRTVIQMPAAMTQTEAPALLVVRKEGGLFTEDDTVQVNYRVHGDRYIVDTVFDKAVMIAGVGRGQDRVTITKEK</sequence>
<dbReference type="InterPro" id="IPR038161">
    <property type="entry name" value="VirB9/CagX/TrbG_C_sf"/>
</dbReference>
<dbReference type="RefSeq" id="WP_106755874.1">
    <property type="nucleotide sequence ID" value="NZ_PXWF02000031.1"/>
</dbReference>
<dbReference type="Gene3D" id="2.60.40.2500">
    <property type="match status" value="1"/>
</dbReference>
<organism evidence="4 5">
    <name type="scientific">Massilia glaciei</name>
    <dbReference type="NCBI Taxonomy" id="1524097"/>
    <lineage>
        <taxon>Bacteria</taxon>
        <taxon>Pseudomonadati</taxon>
        <taxon>Pseudomonadota</taxon>
        <taxon>Betaproteobacteria</taxon>
        <taxon>Burkholderiales</taxon>
        <taxon>Oxalobacteraceae</taxon>
        <taxon>Telluria group</taxon>
        <taxon>Massilia</taxon>
    </lineage>
</organism>
<evidence type="ECO:0000256" key="2">
    <source>
        <dbReference type="ARBA" id="ARBA00022729"/>
    </source>
</evidence>
<dbReference type="NCBIfam" id="NF010460">
    <property type="entry name" value="PRK13885.1"/>
    <property type="match status" value="1"/>
</dbReference>
<dbReference type="AlphaFoldDB" id="A0A2U2I6P2"/>
<dbReference type="NCBIfam" id="TIGR02775">
    <property type="entry name" value="TrbG_Ti"/>
    <property type="match status" value="1"/>
</dbReference>
<evidence type="ECO:0000256" key="1">
    <source>
        <dbReference type="ARBA" id="ARBA00006135"/>
    </source>
</evidence>
<dbReference type="Proteomes" id="UP000241421">
    <property type="component" value="Unassembled WGS sequence"/>
</dbReference>
<evidence type="ECO:0000256" key="3">
    <source>
        <dbReference type="SAM" id="SignalP"/>
    </source>
</evidence>
<gene>
    <name evidence="4" type="primary">trbG</name>
    <name evidence="4" type="ORF">C7C56_002235</name>
</gene>
<proteinExistence type="inferred from homology"/>
<dbReference type="Pfam" id="PF03524">
    <property type="entry name" value="CagX"/>
    <property type="match status" value="1"/>
</dbReference>
<feature type="chain" id="PRO_5015539798" evidence="3">
    <location>
        <begin position="20"/>
        <end position="295"/>
    </location>
</feature>
<evidence type="ECO:0000313" key="5">
    <source>
        <dbReference type="Proteomes" id="UP000241421"/>
    </source>
</evidence>
<keyword evidence="5" id="KW-1185">Reference proteome</keyword>
<feature type="signal peptide" evidence="3">
    <location>
        <begin position="1"/>
        <end position="19"/>
    </location>
</feature>